<organism evidence="1 2">
    <name type="scientific">Muiribacterium halophilum</name>
    <dbReference type="NCBI Taxonomy" id="2053465"/>
    <lineage>
        <taxon>Bacteria</taxon>
        <taxon>Candidatus Muiribacteriota</taxon>
        <taxon>Candidatus Muiribacteriia</taxon>
        <taxon>Candidatus Muiribacteriales</taxon>
        <taxon>Candidatus Muiribacteriaceae</taxon>
        <taxon>Candidatus Muiribacterium</taxon>
    </lineage>
</organism>
<gene>
    <name evidence="1" type="ORF">C0601_08235</name>
</gene>
<name>A0A2N5ZEM6_MUIH1</name>
<dbReference type="AlphaFoldDB" id="A0A2N5ZEM6"/>
<protein>
    <submittedName>
        <fullName evidence="1">Uncharacterized protein</fullName>
    </submittedName>
</protein>
<proteinExistence type="predicted"/>
<evidence type="ECO:0000313" key="1">
    <source>
        <dbReference type="EMBL" id="PLX17103.1"/>
    </source>
</evidence>
<accession>A0A2N5ZEM6</accession>
<comment type="caution">
    <text evidence="1">The sequence shown here is derived from an EMBL/GenBank/DDBJ whole genome shotgun (WGS) entry which is preliminary data.</text>
</comment>
<dbReference type="EMBL" id="PKTG01000095">
    <property type="protein sequence ID" value="PLX17103.1"/>
    <property type="molecule type" value="Genomic_DNA"/>
</dbReference>
<dbReference type="Proteomes" id="UP000234857">
    <property type="component" value="Unassembled WGS sequence"/>
</dbReference>
<evidence type="ECO:0000313" key="2">
    <source>
        <dbReference type="Proteomes" id="UP000234857"/>
    </source>
</evidence>
<reference evidence="1 2" key="1">
    <citation type="submission" date="2017-11" db="EMBL/GenBank/DDBJ databases">
        <title>Genome-resolved metagenomics identifies genetic mobility, metabolic interactions, and unexpected diversity in perchlorate-reducing communities.</title>
        <authorList>
            <person name="Barnum T.P."/>
            <person name="Figueroa I.A."/>
            <person name="Carlstrom C.I."/>
            <person name="Lucas L.N."/>
            <person name="Engelbrektson A.L."/>
            <person name="Coates J.D."/>
        </authorList>
    </citation>
    <scope>NUCLEOTIDE SEQUENCE [LARGE SCALE GENOMIC DNA]</scope>
    <source>
        <strain evidence="1">BM706</strain>
    </source>
</reference>
<sequence length="89" mass="10497">MKNLLIVSLLLFSIILLLIILKTTFIYSSDFYYRIIIAPKDGFSITPIYVNHDKLFIDENKVNRAIKINEFFKKYPHIKKALIKAKIIH</sequence>